<dbReference type="RefSeq" id="WP_023916796.1">
    <property type="nucleotide sequence ID" value="NZ_CP071430.1"/>
</dbReference>
<evidence type="ECO:0000313" key="1">
    <source>
        <dbReference type="EMBL" id="SQF36075.1"/>
    </source>
</evidence>
<dbReference type="EMBL" id="LS483346">
    <property type="protein sequence ID" value="SQF36075.1"/>
    <property type="molecule type" value="Genomic_DNA"/>
</dbReference>
<sequence>MVMIVLNESFERRLNEAHIEKMKSQEREAIRAFLLAKRMEIHAMGAMLNISLKLQATLMKEHATTYSTNIEGGFSGTAGDAAKDYLASLKTPNLQSPIK</sequence>
<dbReference type="AlphaFoldDB" id="A0A2X3VEZ4"/>
<dbReference type="Proteomes" id="UP000249623">
    <property type="component" value="Chromosome 1"/>
</dbReference>
<evidence type="ECO:0000313" key="2">
    <source>
        <dbReference type="Proteomes" id="UP000249623"/>
    </source>
</evidence>
<protein>
    <submittedName>
        <fullName evidence="1">Uncharacterized protein</fullName>
    </submittedName>
</protein>
<reference evidence="1 2" key="1">
    <citation type="submission" date="2018-06" db="EMBL/GenBank/DDBJ databases">
        <authorList>
            <consortium name="Pathogen Informatics"/>
            <person name="Doyle S."/>
        </authorList>
    </citation>
    <scope>NUCLEOTIDE SEQUENCE [LARGE SCALE GENOMIC DNA]</scope>
    <source>
        <strain evidence="1 2">NCTC11085</strain>
    </source>
</reference>
<proteinExistence type="predicted"/>
<gene>
    <name evidence="1" type="ORF">NCTC11085_02086</name>
</gene>
<accession>A0A2X3VEZ4</accession>
<organism evidence="1 2">
    <name type="scientific">Streptococcus sanguinis</name>
    <dbReference type="NCBI Taxonomy" id="1305"/>
    <lineage>
        <taxon>Bacteria</taxon>
        <taxon>Bacillati</taxon>
        <taxon>Bacillota</taxon>
        <taxon>Bacilli</taxon>
        <taxon>Lactobacillales</taxon>
        <taxon>Streptococcaceae</taxon>
        <taxon>Streptococcus</taxon>
    </lineage>
</organism>
<name>A0A2X3VEZ4_STRSA</name>